<accession>A0A9D2BH36</accession>
<comment type="caution">
    <text evidence="2">The sequence shown here is derived from an EMBL/GenBank/DDBJ whole genome shotgun (WGS) entry which is preliminary data.</text>
</comment>
<organism evidence="2 3">
    <name type="scientific">Candidatus Fusicatenibacter merdavium</name>
    <dbReference type="NCBI Taxonomy" id="2838600"/>
    <lineage>
        <taxon>Bacteria</taxon>
        <taxon>Bacillati</taxon>
        <taxon>Bacillota</taxon>
        <taxon>Clostridia</taxon>
        <taxon>Lachnospirales</taxon>
        <taxon>Lachnospiraceae</taxon>
        <taxon>Fusicatenibacter</taxon>
    </lineage>
</organism>
<feature type="domain" description="N-acetyltransferase" evidence="1">
    <location>
        <begin position="121"/>
        <end position="259"/>
    </location>
</feature>
<evidence type="ECO:0000259" key="1">
    <source>
        <dbReference type="PROSITE" id="PS51186"/>
    </source>
</evidence>
<dbReference type="Proteomes" id="UP000886890">
    <property type="component" value="Unassembled WGS sequence"/>
</dbReference>
<dbReference type="SUPFAM" id="SSF55729">
    <property type="entry name" value="Acyl-CoA N-acyltransferases (Nat)"/>
    <property type="match status" value="1"/>
</dbReference>
<dbReference type="CDD" id="cd04301">
    <property type="entry name" value="NAT_SF"/>
    <property type="match status" value="1"/>
</dbReference>
<sequence>MTNREILRIAMEQSAVDANCRAEDFTKEENVIVTSARNPGARRYLELPFVCNLISYGTNVVASIDRKYEEIVRDYIGKYPAEHCFETPDLHVLNEAFLEHGMKVCFMAEYFLPDVELLRKIPCRYETRLLEQEDFRELYTKQWSNALCEQRKELDVLGVGAYQGDRLIGLAGCSADCEKMWQIGIDVLPEFRRQGIASALTSSLALEILERGKVPFYCCAWSNIKSARNAIRSGFRPAWVELTVKPREFVDNLVSVKVRDKEQPLVQRRQDLPECVDRLRACRL</sequence>
<dbReference type="EMBL" id="DXEK01000030">
    <property type="protein sequence ID" value="HIX76360.1"/>
    <property type="molecule type" value="Genomic_DNA"/>
</dbReference>
<dbReference type="GO" id="GO:0016747">
    <property type="term" value="F:acyltransferase activity, transferring groups other than amino-acyl groups"/>
    <property type="evidence" value="ECO:0007669"/>
    <property type="project" value="InterPro"/>
</dbReference>
<dbReference type="InterPro" id="IPR027365">
    <property type="entry name" value="GNAT_acetyltra_YdfB-like"/>
</dbReference>
<dbReference type="InterPro" id="IPR000182">
    <property type="entry name" value="GNAT_dom"/>
</dbReference>
<protein>
    <submittedName>
        <fullName evidence="2">GNAT family N-acetyltransferase</fullName>
    </submittedName>
</protein>
<dbReference type="Gene3D" id="3.40.630.30">
    <property type="match status" value="1"/>
</dbReference>
<reference evidence="2" key="1">
    <citation type="journal article" date="2021" name="PeerJ">
        <title>Extensive microbial diversity within the chicken gut microbiome revealed by metagenomics and culture.</title>
        <authorList>
            <person name="Gilroy R."/>
            <person name="Ravi A."/>
            <person name="Getino M."/>
            <person name="Pursley I."/>
            <person name="Horton D.L."/>
            <person name="Alikhan N.F."/>
            <person name="Baker D."/>
            <person name="Gharbi K."/>
            <person name="Hall N."/>
            <person name="Watson M."/>
            <person name="Adriaenssens E.M."/>
            <person name="Foster-Nyarko E."/>
            <person name="Jarju S."/>
            <person name="Secka A."/>
            <person name="Antonio M."/>
            <person name="Oren A."/>
            <person name="Chaudhuri R.R."/>
            <person name="La Ragione R."/>
            <person name="Hildebrand F."/>
            <person name="Pallen M.J."/>
        </authorList>
    </citation>
    <scope>NUCLEOTIDE SEQUENCE</scope>
    <source>
        <strain evidence="2">CHK183-1962</strain>
    </source>
</reference>
<proteinExistence type="predicted"/>
<dbReference type="Pfam" id="PF12746">
    <property type="entry name" value="GNAT_acetyltran"/>
    <property type="match status" value="1"/>
</dbReference>
<dbReference type="PROSITE" id="PS51186">
    <property type="entry name" value="GNAT"/>
    <property type="match status" value="1"/>
</dbReference>
<evidence type="ECO:0000313" key="2">
    <source>
        <dbReference type="EMBL" id="HIX76360.1"/>
    </source>
</evidence>
<name>A0A9D2BH36_9FIRM</name>
<gene>
    <name evidence="2" type="ORF">H9734_01990</name>
</gene>
<dbReference type="AlphaFoldDB" id="A0A9D2BH36"/>
<evidence type="ECO:0000313" key="3">
    <source>
        <dbReference type="Proteomes" id="UP000886890"/>
    </source>
</evidence>
<reference evidence="2" key="2">
    <citation type="submission" date="2021-04" db="EMBL/GenBank/DDBJ databases">
        <authorList>
            <person name="Gilroy R."/>
        </authorList>
    </citation>
    <scope>NUCLEOTIDE SEQUENCE</scope>
    <source>
        <strain evidence="2">CHK183-1962</strain>
    </source>
</reference>
<dbReference type="InterPro" id="IPR016181">
    <property type="entry name" value="Acyl_CoA_acyltransferase"/>
</dbReference>